<protein>
    <submittedName>
        <fullName evidence="5">UDP-N-acetylmuramoylalanine--D-glutamate ligase</fullName>
        <ecNumber evidence="5">6.3.2.9</ecNumber>
    </submittedName>
</protein>
<evidence type="ECO:0000259" key="4">
    <source>
        <dbReference type="Pfam" id="PF08245"/>
    </source>
</evidence>
<dbReference type="EC" id="6.3.2.9" evidence="5"/>
<evidence type="ECO:0000256" key="2">
    <source>
        <dbReference type="ARBA" id="ARBA00022741"/>
    </source>
</evidence>
<keyword evidence="1 5" id="KW-0436">Ligase</keyword>
<name>A0A366MAI1_9EURY</name>
<dbReference type="GO" id="GO:0005524">
    <property type="term" value="F:ATP binding"/>
    <property type="evidence" value="ECO:0007669"/>
    <property type="project" value="UniProtKB-KW"/>
</dbReference>
<accession>A0A366MAI1</accession>
<keyword evidence="6" id="KW-1185">Reference proteome</keyword>
<dbReference type="PANTHER" id="PTHR43692:SF1">
    <property type="entry name" value="UDP-N-ACETYLMURAMOYLALANINE--D-GLUTAMATE LIGASE"/>
    <property type="match status" value="1"/>
</dbReference>
<dbReference type="GO" id="GO:0051301">
    <property type="term" value="P:cell division"/>
    <property type="evidence" value="ECO:0007669"/>
    <property type="project" value="InterPro"/>
</dbReference>
<keyword evidence="2" id="KW-0547">Nucleotide-binding</keyword>
<dbReference type="InterPro" id="IPR005762">
    <property type="entry name" value="MurD"/>
</dbReference>
<dbReference type="GO" id="GO:0008360">
    <property type="term" value="P:regulation of cell shape"/>
    <property type="evidence" value="ECO:0007669"/>
    <property type="project" value="InterPro"/>
</dbReference>
<dbReference type="PANTHER" id="PTHR43692">
    <property type="entry name" value="UDP-N-ACETYLMURAMOYLALANINE--D-GLUTAMATE LIGASE"/>
    <property type="match status" value="1"/>
</dbReference>
<evidence type="ECO:0000313" key="6">
    <source>
        <dbReference type="Proteomes" id="UP000253099"/>
    </source>
</evidence>
<evidence type="ECO:0000256" key="3">
    <source>
        <dbReference type="ARBA" id="ARBA00022840"/>
    </source>
</evidence>
<dbReference type="AlphaFoldDB" id="A0A366MAI1"/>
<comment type="caution">
    <text evidence="5">The sequence shown here is derived from an EMBL/GenBank/DDBJ whole genome shotgun (WGS) entry which is preliminary data.</text>
</comment>
<dbReference type="Proteomes" id="UP000253099">
    <property type="component" value="Unassembled WGS sequence"/>
</dbReference>
<dbReference type="SUPFAM" id="SSF53623">
    <property type="entry name" value="MurD-like peptide ligases, catalytic domain"/>
    <property type="match status" value="1"/>
</dbReference>
<dbReference type="GO" id="GO:0008764">
    <property type="term" value="F:UDP-N-acetylmuramoylalanine-D-glutamate ligase activity"/>
    <property type="evidence" value="ECO:0007669"/>
    <property type="project" value="UniProtKB-EC"/>
</dbReference>
<sequence>MRTAVIGLGVEGIKAIKSLLENDWDVYATDLKTDINLEDLEISYFDVNFFTENDYITISNDNLIIDLGFNDMDTIFTCDAIVLSPSLWNTQLAKGVIESGKHISDMFTDYKNIFTIGITGTNGKTTTISMLKEILENSGKKVLIGGNAGGGFNGYCDILLKAEKENYDIILVEVCDMTLAYCDYFFDFDIIGITNIGNDHMDVHGSIENYKNSLIEFFKGKTVFVDNSLKEFNQFSDVLNYNQYKNDLKVVGEFNKLNAGLASEIAKYLELDDEIINKTLKNFEAIEGRLKKFRLNDSEIFIGKTDNSNAVKSLLDEKYFYAIFIGTPRVNEEHRFDILNVVSEYNPEVIVLFPGLDDTIDYALYRLNSIGYDGRIEIANNLDEIIRFVAEYSHENSIFIGGNGQQAIIEIQERLEALSQVSD</sequence>
<proteinExistence type="predicted"/>
<evidence type="ECO:0000313" key="5">
    <source>
        <dbReference type="EMBL" id="RBQ22512.1"/>
    </source>
</evidence>
<keyword evidence="3" id="KW-0067">ATP-binding</keyword>
<reference evidence="5 6" key="1">
    <citation type="submission" date="2018-06" db="EMBL/GenBank/DDBJ databases">
        <title>Genomic insight into two independent archaeal endosymbiosis events.</title>
        <authorList>
            <person name="Lind A.E."/>
            <person name="Lewis W.H."/>
            <person name="Spang A."/>
            <person name="Guy L."/>
            <person name="Embley M.T."/>
            <person name="Ettema T.J.G."/>
        </authorList>
    </citation>
    <scope>NUCLEOTIDE SEQUENCE [LARGE SCALE GENOMIC DNA]</scope>
    <source>
        <strain evidence="5">NOE</strain>
    </source>
</reference>
<dbReference type="EMBL" id="NIZT01000062">
    <property type="protein sequence ID" value="RBQ22512.1"/>
    <property type="molecule type" value="Genomic_DNA"/>
</dbReference>
<dbReference type="Gene3D" id="3.40.1190.10">
    <property type="entry name" value="Mur-like, catalytic domain"/>
    <property type="match status" value="1"/>
</dbReference>
<feature type="domain" description="Mur ligase central" evidence="4">
    <location>
        <begin position="118"/>
        <end position="222"/>
    </location>
</feature>
<gene>
    <name evidence="5" type="primary">murD</name>
    <name evidence="5" type="ORF">ALNOE001_18820</name>
</gene>
<dbReference type="InterPro" id="IPR036565">
    <property type="entry name" value="Mur-like_cat_sf"/>
</dbReference>
<dbReference type="InterPro" id="IPR013221">
    <property type="entry name" value="Mur_ligase_cen"/>
</dbReference>
<organism evidence="5 6">
    <name type="scientific">Candidatus Methanobinarius endosymbioticus</name>
    <dbReference type="NCBI Taxonomy" id="2006182"/>
    <lineage>
        <taxon>Archaea</taxon>
        <taxon>Methanobacteriati</taxon>
        <taxon>Methanobacteriota</taxon>
        <taxon>Methanomada group</taxon>
        <taxon>Methanobacteria</taxon>
        <taxon>Methanobacteriales</taxon>
        <taxon>Methanobacteriaceae</taxon>
        <taxon>Candidatus Methanobinarius</taxon>
    </lineage>
</organism>
<dbReference type="Gene3D" id="3.40.50.720">
    <property type="entry name" value="NAD(P)-binding Rossmann-like Domain"/>
    <property type="match status" value="1"/>
</dbReference>
<evidence type="ECO:0000256" key="1">
    <source>
        <dbReference type="ARBA" id="ARBA00022598"/>
    </source>
</evidence>
<dbReference type="Pfam" id="PF08245">
    <property type="entry name" value="Mur_ligase_M"/>
    <property type="match status" value="1"/>
</dbReference>
<dbReference type="GO" id="GO:0005737">
    <property type="term" value="C:cytoplasm"/>
    <property type="evidence" value="ECO:0007669"/>
    <property type="project" value="InterPro"/>
</dbReference>